<keyword evidence="3" id="KW-0288">FMN</keyword>
<dbReference type="EMBL" id="CABPRZ010000008">
    <property type="protein sequence ID" value="VVE05896.1"/>
    <property type="molecule type" value="Genomic_DNA"/>
</dbReference>
<name>A0A5E4V101_9BURK</name>
<dbReference type="GO" id="GO:0009060">
    <property type="term" value="P:aerobic respiration"/>
    <property type="evidence" value="ECO:0007669"/>
    <property type="project" value="TreeGrafter"/>
</dbReference>
<protein>
    <submittedName>
        <fullName evidence="6">FMN-dependent dehydrogenase</fullName>
    </submittedName>
</protein>
<dbReference type="InterPro" id="IPR037396">
    <property type="entry name" value="FMN_HAD"/>
</dbReference>
<evidence type="ECO:0000256" key="1">
    <source>
        <dbReference type="ARBA" id="ARBA00001917"/>
    </source>
</evidence>
<dbReference type="Proteomes" id="UP000414233">
    <property type="component" value="Unassembled WGS sequence"/>
</dbReference>
<keyword evidence="4" id="KW-0560">Oxidoreductase</keyword>
<dbReference type="PANTHER" id="PTHR10578:SF107">
    <property type="entry name" value="2-HYDROXYACID OXIDASE 1"/>
    <property type="match status" value="1"/>
</dbReference>
<accession>A0A5E4V101</accession>
<gene>
    <name evidence="6" type="ORF">PTE30175_02308</name>
</gene>
<dbReference type="InterPro" id="IPR013785">
    <property type="entry name" value="Aldolase_TIM"/>
</dbReference>
<dbReference type="PANTHER" id="PTHR10578">
    <property type="entry name" value="S -2-HYDROXY-ACID OXIDASE-RELATED"/>
    <property type="match status" value="1"/>
</dbReference>
<keyword evidence="2" id="KW-0285">Flavoprotein</keyword>
<evidence type="ECO:0000256" key="4">
    <source>
        <dbReference type="ARBA" id="ARBA00023002"/>
    </source>
</evidence>
<proteinExistence type="predicted"/>
<evidence type="ECO:0000256" key="3">
    <source>
        <dbReference type="ARBA" id="ARBA00022643"/>
    </source>
</evidence>
<evidence type="ECO:0000259" key="5">
    <source>
        <dbReference type="PROSITE" id="PS51349"/>
    </source>
</evidence>
<reference evidence="6 7" key="1">
    <citation type="submission" date="2019-08" db="EMBL/GenBank/DDBJ databases">
        <authorList>
            <person name="Peeters C."/>
        </authorList>
    </citation>
    <scope>NUCLEOTIDE SEQUENCE [LARGE SCALE GENOMIC DNA]</scope>
    <source>
        <strain evidence="6 7">LMG 30175</strain>
    </source>
</reference>
<dbReference type="Pfam" id="PF01070">
    <property type="entry name" value="FMN_dh"/>
    <property type="match status" value="1"/>
</dbReference>
<evidence type="ECO:0000256" key="2">
    <source>
        <dbReference type="ARBA" id="ARBA00022630"/>
    </source>
</evidence>
<evidence type="ECO:0000313" key="6">
    <source>
        <dbReference type="EMBL" id="VVE05896.1"/>
    </source>
</evidence>
<sequence length="123" mass="13550">MLSNVLEYRAAAKRFLPSFAYWYLEGGAEDEVSMRRNREAYGEVFFTPRVFVDVTDVSTAVRVAGRELGWPVVVGPTGLNGLFRHRADELLAKHANAAGVPFVLSTASTSLIETVRETTNGDL</sequence>
<dbReference type="PROSITE" id="PS51349">
    <property type="entry name" value="FMN_HYDROXY_ACID_DH_2"/>
    <property type="match status" value="1"/>
</dbReference>
<dbReference type="AlphaFoldDB" id="A0A5E4V101"/>
<evidence type="ECO:0000313" key="7">
    <source>
        <dbReference type="Proteomes" id="UP000414233"/>
    </source>
</evidence>
<dbReference type="Gene3D" id="3.20.20.70">
    <property type="entry name" value="Aldolase class I"/>
    <property type="match status" value="1"/>
</dbReference>
<keyword evidence="7" id="KW-1185">Reference proteome</keyword>
<feature type="domain" description="FMN hydroxy acid dehydrogenase" evidence="5">
    <location>
        <begin position="1"/>
        <end position="123"/>
    </location>
</feature>
<dbReference type="InterPro" id="IPR000262">
    <property type="entry name" value="FMN-dep_DH"/>
</dbReference>
<comment type="cofactor">
    <cofactor evidence="1">
        <name>FMN</name>
        <dbReference type="ChEBI" id="CHEBI:58210"/>
    </cofactor>
</comment>
<dbReference type="SUPFAM" id="SSF51395">
    <property type="entry name" value="FMN-linked oxidoreductases"/>
    <property type="match status" value="1"/>
</dbReference>
<organism evidence="6 7">
    <name type="scientific">Pandoraea terrae</name>
    <dbReference type="NCBI Taxonomy" id="1537710"/>
    <lineage>
        <taxon>Bacteria</taxon>
        <taxon>Pseudomonadati</taxon>
        <taxon>Pseudomonadota</taxon>
        <taxon>Betaproteobacteria</taxon>
        <taxon>Burkholderiales</taxon>
        <taxon>Burkholderiaceae</taxon>
        <taxon>Pandoraea</taxon>
    </lineage>
</organism>
<dbReference type="RefSeq" id="WP_338044433.1">
    <property type="nucleotide sequence ID" value="NZ_CABPRZ010000008.1"/>
</dbReference>
<dbReference type="GO" id="GO:0005886">
    <property type="term" value="C:plasma membrane"/>
    <property type="evidence" value="ECO:0007669"/>
    <property type="project" value="TreeGrafter"/>
</dbReference>
<dbReference type="GO" id="GO:0004459">
    <property type="term" value="F:L-lactate dehydrogenase (NAD+) activity"/>
    <property type="evidence" value="ECO:0007669"/>
    <property type="project" value="TreeGrafter"/>
</dbReference>